<keyword evidence="3" id="KW-1185">Reference proteome</keyword>
<evidence type="ECO:0000313" key="2">
    <source>
        <dbReference type="EMBL" id="PXX39969.1"/>
    </source>
</evidence>
<dbReference type="RefSeq" id="WP_110257211.1">
    <property type="nucleotide sequence ID" value="NZ_QJKB01000009.1"/>
</dbReference>
<gene>
    <name evidence="2" type="ORF">DFR42_10980</name>
</gene>
<evidence type="ECO:0000259" key="1">
    <source>
        <dbReference type="PROSITE" id="PS51833"/>
    </source>
</evidence>
<proteinExistence type="predicted"/>
<sequence length="285" mass="31659">MTDQKTTEFAFLEAFTAELSAKKLVFPTSLGATMKIRKALGQADISIDMVTRIIGTEPVLSAKVLHLSNSASFNVQGKKITDLRAATNLLGFSAIRNIAISVGMKQLAENKYNGSLSAQMDGLWRRSLRVAALAMVIARKYTRLSADKAMLAGLLHDIGKFYILNRANHYQELFSTQQVLWDLIDHWHASIGSAILEDWEISEDIHNAVLNHREHQPGPTHRVGLIDVVAVADFLDAHFVNESIADLDWNTVPASFKLLNIDPDNIDELMQETRTELALVLKAIN</sequence>
<dbReference type="OrthoDB" id="9797768at2"/>
<dbReference type="Proteomes" id="UP000247792">
    <property type="component" value="Unassembled WGS sequence"/>
</dbReference>
<dbReference type="InterPro" id="IPR006675">
    <property type="entry name" value="HDIG_dom"/>
</dbReference>
<name>A0A318IWX6_9BURK</name>
<dbReference type="GO" id="GO:0016740">
    <property type="term" value="F:transferase activity"/>
    <property type="evidence" value="ECO:0007669"/>
    <property type="project" value="UniProtKB-KW"/>
</dbReference>
<dbReference type="InterPro" id="IPR013976">
    <property type="entry name" value="HDOD"/>
</dbReference>
<comment type="caution">
    <text evidence="2">The sequence shown here is derived from an EMBL/GenBank/DDBJ whole genome shotgun (WGS) entry which is preliminary data.</text>
</comment>
<evidence type="ECO:0000313" key="3">
    <source>
        <dbReference type="Proteomes" id="UP000247792"/>
    </source>
</evidence>
<reference evidence="2 3" key="1">
    <citation type="submission" date="2018-05" db="EMBL/GenBank/DDBJ databases">
        <title>Genomic Encyclopedia of Type Strains, Phase IV (KMG-IV): sequencing the most valuable type-strain genomes for metagenomic binning, comparative biology and taxonomic classification.</title>
        <authorList>
            <person name="Goeker M."/>
        </authorList>
    </citation>
    <scope>NUCLEOTIDE SEQUENCE [LARGE SCALE GENOMIC DNA]</scope>
    <source>
        <strain evidence="2 3">DSM 19792</strain>
    </source>
</reference>
<accession>A0A318IWX6</accession>
<dbReference type="PANTHER" id="PTHR33525:SF3">
    <property type="entry name" value="RIBONUCLEASE Y"/>
    <property type="match status" value="1"/>
</dbReference>
<dbReference type="CDD" id="cd00077">
    <property type="entry name" value="HDc"/>
    <property type="match status" value="1"/>
</dbReference>
<protein>
    <submittedName>
        <fullName evidence="2">Putative nucleotidyltransferase with HDIG domain</fullName>
    </submittedName>
</protein>
<dbReference type="SUPFAM" id="SSF109604">
    <property type="entry name" value="HD-domain/PDEase-like"/>
    <property type="match status" value="1"/>
</dbReference>
<dbReference type="InterPro" id="IPR052340">
    <property type="entry name" value="RNase_Y/CdgJ"/>
</dbReference>
<keyword evidence="2" id="KW-0808">Transferase</keyword>
<dbReference type="NCBIfam" id="TIGR00277">
    <property type="entry name" value="HDIG"/>
    <property type="match status" value="1"/>
</dbReference>
<dbReference type="EMBL" id="QJKB01000009">
    <property type="protein sequence ID" value="PXX39969.1"/>
    <property type="molecule type" value="Genomic_DNA"/>
</dbReference>
<dbReference type="Pfam" id="PF08668">
    <property type="entry name" value="HDOD"/>
    <property type="match status" value="1"/>
</dbReference>
<dbReference type="InterPro" id="IPR003607">
    <property type="entry name" value="HD/PDEase_dom"/>
</dbReference>
<dbReference type="AlphaFoldDB" id="A0A318IWX6"/>
<dbReference type="PANTHER" id="PTHR33525">
    <property type="match status" value="1"/>
</dbReference>
<feature type="domain" description="HDOD" evidence="1">
    <location>
        <begin position="26"/>
        <end position="215"/>
    </location>
</feature>
<dbReference type="PROSITE" id="PS51833">
    <property type="entry name" value="HDOD"/>
    <property type="match status" value="1"/>
</dbReference>
<organism evidence="2 3">
    <name type="scientific">Undibacterium pigrum</name>
    <dbReference type="NCBI Taxonomy" id="401470"/>
    <lineage>
        <taxon>Bacteria</taxon>
        <taxon>Pseudomonadati</taxon>
        <taxon>Pseudomonadota</taxon>
        <taxon>Betaproteobacteria</taxon>
        <taxon>Burkholderiales</taxon>
        <taxon>Oxalobacteraceae</taxon>
        <taxon>Undibacterium</taxon>
    </lineage>
</organism>
<dbReference type="Gene3D" id="1.10.3210.10">
    <property type="entry name" value="Hypothetical protein af1432"/>
    <property type="match status" value="1"/>
</dbReference>